<evidence type="ECO:0000256" key="1">
    <source>
        <dbReference type="SAM" id="MobiDB-lite"/>
    </source>
</evidence>
<keyword evidence="3" id="KW-1185">Reference proteome</keyword>
<sequence length="127" mass="14082">MHAREIRLPPPASRTSLLPTVSASHVIVAQSPFNRSPTATAASDTTYWLPSATCRSPAYADELHPSQGRNKAPSESERPVYLGRISAAPSPRSYMCMFLLEAFREYPKAAEERLSYYTGRSLKTRGH</sequence>
<reference evidence="2 3" key="1">
    <citation type="submission" date="2020-07" db="EMBL/GenBank/DDBJ databases">
        <title>Metarhizium humberi genome.</title>
        <authorList>
            <person name="Lysoe E."/>
        </authorList>
    </citation>
    <scope>NUCLEOTIDE SEQUENCE [LARGE SCALE GENOMIC DNA]</scope>
    <source>
        <strain evidence="2 3">ESALQ1638</strain>
    </source>
</reference>
<dbReference type="AlphaFoldDB" id="A0A9P8MN70"/>
<protein>
    <submittedName>
        <fullName evidence="2">Uncharacterized protein</fullName>
    </submittedName>
</protein>
<name>A0A9P8MN70_9HYPO</name>
<dbReference type="Proteomes" id="UP000764110">
    <property type="component" value="Unassembled WGS sequence"/>
</dbReference>
<dbReference type="EMBL" id="JACEFI010000001">
    <property type="protein sequence ID" value="KAH0601525.1"/>
    <property type="molecule type" value="Genomic_DNA"/>
</dbReference>
<evidence type="ECO:0000313" key="3">
    <source>
        <dbReference type="Proteomes" id="UP000764110"/>
    </source>
</evidence>
<proteinExistence type="predicted"/>
<feature type="region of interest" description="Disordered" evidence="1">
    <location>
        <begin position="59"/>
        <end position="78"/>
    </location>
</feature>
<gene>
    <name evidence="2" type="ORF">MHUMG1_00402</name>
</gene>
<accession>A0A9P8MN70</accession>
<organism evidence="2 3">
    <name type="scientific">Metarhizium humberi</name>
    <dbReference type="NCBI Taxonomy" id="2596975"/>
    <lineage>
        <taxon>Eukaryota</taxon>
        <taxon>Fungi</taxon>
        <taxon>Dikarya</taxon>
        <taxon>Ascomycota</taxon>
        <taxon>Pezizomycotina</taxon>
        <taxon>Sordariomycetes</taxon>
        <taxon>Hypocreomycetidae</taxon>
        <taxon>Hypocreales</taxon>
        <taxon>Clavicipitaceae</taxon>
        <taxon>Metarhizium</taxon>
    </lineage>
</organism>
<comment type="caution">
    <text evidence="2">The sequence shown here is derived from an EMBL/GenBank/DDBJ whole genome shotgun (WGS) entry which is preliminary data.</text>
</comment>
<evidence type="ECO:0000313" key="2">
    <source>
        <dbReference type="EMBL" id="KAH0601525.1"/>
    </source>
</evidence>